<keyword evidence="2" id="KW-1185">Reference proteome</keyword>
<dbReference type="EMBL" id="JANPWB010000001">
    <property type="protein sequence ID" value="KAJ1216545.1"/>
    <property type="molecule type" value="Genomic_DNA"/>
</dbReference>
<evidence type="ECO:0000313" key="1">
    <source>
        <dbReference type="EMBL" id="KAJ1216545.1"/>
    </source>
</evidence>
<comment type="caution">
    <text evidence="1">The sequence shown here is derived from an EMBL/GenBank/DDBJ whole genome shotgun (WGS) entry which is preliminary data.</text>
</comment>
<dbReference type="Proteomes" id="UP001066276">
    <property type="component" value="Chromosome 1_1"/>
</dbReference>
<organism evidence="1 2">
    <name type="scientific">Pleurodeles waltl</name>
    <name type="common">Iberian ribbed newt</name>
    <dbReference type="NCBI Taxonomy" id="8319"/>
    <lineage>
        <taxon>Eukaryota</taxon>
        <taxon>Metazoa</taxon>
        <taxon>Chordata</taxon>
        <taxon>Craniata</taxon>
        <taxon>Vertebrata</taxon>
        <taxon>Euteleostomi</taxon>
        <taxon>Amphibia</taxon>
        <taxon>Batrachia</taxon>
        <taxon>Caudata</taxon>
        <taxon>Salamandroidea</taxon>
        <taxon>Salamandridae</taxon>
        <taxon>Pleurodelinae</taxon>
        <taxon>Pleurodeles</taxon>
    </lineage>
</organism>
<gene>
    <name evidence="1" type="ORF">NDU88_004146</name>
</gene>
<reference evidence="1" key="1">
    <citation type="journal article" date="2022" name="bioRxiv">
        <title>Sequencing and chromosome-scale assembly of the giantPleurodeles waltlgenome.</title>
        <authorList>
            <person name="Brown T."/>
            <person name="Elewa A."/>
            <person name="Iarovenko S."/>
            <person name="Subramanian E."/>
            <person name="Araus A.J."/>
            <person name="Petzold A."/>
            <person name="Susuki M."/>
            <person name="Suzuki K.-i.T."/>
            <person name="Hayashi T."/>
            <person name="Toyoda A."/>
            <person name="Oliveira C."/>
            <person name="Osipova E."/>
            <person name="Leigh N.D."/>
            <person name="Simon A."/>
            <person name="Yun M.H."/>
        </authorList>
    </citation>
    <scope>NUCLEOTIDE SEQUENCE</scope>
    <source>
        <strain evidence="1">20211129_DDA</strain>
        <tissue evidence="1">Liver</tissue>
    </source>
</reference>
<evidence type="ECO:0000313" key="2">
    <source>
        <dbReference type="Proteomes" id="UP001066276"/>
    </source>
</evidence>
<dbReference type="AlphaFoldDB" id="A0AAV7WRH0"/>
<name>A0AAV7WRH0_PLEWA</name>
<accession>A0AAV7WRH0</accession>
<protein>
    <submittedName>
        <fullName evidence="1">Uncharacterized protein</fullName>
    </submittedName>
</protein>
<proteinExistence type="predicted"/>
<sequence>MSVSSPLFTALGYCEWCAAEELQASDETRTQHDDRGITCQPLQPVLGKASVYPVFDIYLLHSDELNGHGWLNKPANEDLD</sequence>